<dbReference type="PROSITE" id="PS50862">
    <property type="entry name" value="AA_TRNA_LIGASE_II"/>
    <property type="match status" value="1"/>
</dbReference>
<feature type="domain" description="Aminoacyl-transfer RNA synthetases class-II family profile" evidence="9">
    <location>
        <begin position="54"/>
        <end position="330"/>
    </location>
</feature>
<dbReference type="SUPFAM" id="SSF52954">
    <property type="entry name" value="Class II aaRS ABD-related"/>
    <property type="match status" value="1"/>
</dbReference>
<evidence type="ECO:0000256" key="1">
    <source>
        <dbReference type="ARBA" id="ARBA00012831"/>
    </source>
</evidence>
<dbReference type="InterPro" id="IPR002314">
    <property type="entry name" value="aa-tRNA-synt_IIb"/>
</dbReference>
<evidence type="ECO:0000256" key="6">
    <source>
        <dbReference type="ARBA" id="ARBA00023146"/>
    </source>
</evidence>
<dbReference type="GO" id="GO:0005739">
    <property type="term" value="C:mitochondrion"/>
    <property type="evidence" value="ECO:0007669"/>
    <property type="project" value="TreeGrafter"/>
</dbReference>
<sequence length="438" mass="50049">MASKTKIVNLTRMSKMFQPLTTNESFDSGEKTEVTSKSHKLMINYGIIKPVSIGMYAILPLGMRILNKLIDIVDKEMANIGAEKILLPALTPTKLWKKTDRYESNKTELFTVTDRHKKEYILSPTHEEAICDLISSAGQTVHIPTKLLPFKLYQISSKWRDEMKPRLGLLRSREFIMKDLYTFDTSLDNAQQTYDLVCESYNNIFRQIGIKYTKSDMGTIGGLISHEYHYISDIGEDTILQCPSCQFSINQSISETKNCPKCKNELQSYTVAEVGHTFLLDTKYSKPLKALFIEQNKPTPMVMGCFGLGLTRIIMLAVEILSTNNEIRWPIKLAPYTVCIIPPKTGSKEESTTVYVEQLFEIFYKRNIDAILDDRTNYTIGKRLVFARALGYPYIIVIGKAATQSIPLFEIHDVNNSTYRELSLDQMSNYFDNISFKD</sequence>
<dbReference type="EC" id="6.1.1.15" evidence="1"/>
<accession>A0A195C687</accession>
<proteinExistence type="predicted"/>
<dbReference type="InterPro" id="IPR006195">
    <property type="entry name" value="aa-tRNA-synth_II"/>
</dbReference>
<keyword evidence="5" id="KW-0648">Protein biosynthesis</keyword>
<keyword evidence="3" id="KW-0547">Nucleotide-binding</keyword>
<keyword evidence="11" id="KW-1185">Reference proteome</keyword>
<dbReference type="STRING" id="456900.A0A195C687"/>
<dbReference type="GO" id="GO:0005524">
    <property type="term" value="F:ATP binding"/>
    <property type="evidence" value="ECO:0007669"/>
    <property type="project" value="UniProtKB-KW"/>
</dbReference>
<keyword evidence="4" id="KW-0067">ATP-binding</keyword>
<dbReference type="InterPro" id="IPR033730">
    <property type="entry name" value="ProRS_core_prok"/>
</dbReference>
<dbReference type="InterPro" id="IPR002316">
    <property type="entry name" value="Pro-tRNA-ligase_IIa"/>
</dbReference>
<evidence type="ECO:0000256" key="7">
    <source>
        <dbReference type="ARBA" id="ARBA00029731"/>
    </source>
</evidence>
<evidence type="ECO:0000256" key="4">
    <source>
        <dbReference type="ARBA" id="ARBA00022840"/>
    </source>
</evidence>
<dbReference type="Pfam" id="PF03129">
    <property type="entry name" value="HGTP_anticodon"/>
    <property type="match status" value="1"/>
</dbReference>
<evidence type="ECO:0000256" key="3">
    <source>
        <dbReference type="ARBA" id="ARBA00022741"/>
    </source>
</evidence>
<dbReference type="InterPro" id="IPR045864">
    <property type="entry name" value="aa-tRNA-synth_II/BPL/LPL"/>
</dbReference>
<dbReference type="EMBL" id="KQ978220">
    <property type="protein sequence ID" value="KYM96362.1"/>
    <property type="molecule type" value="Genomic_DNA"/>
</dbReference>
<dbReference type="PANTHER" id="PTHR42753">
    <property type="entry name" value="MITOCHONDRIAL RIBOSOME PROTEIN L39/PROLYL-TRNA LIGASE FAMILY MEMBER"/>
    <property type="match status" value="1"/>
</dbReference>
<name>A0A195C687_9HYME</name>
<gene>
    <name evidence="10" type="ORF">ALC62_13013</name>
</gene>
<reference evidence="10 11" key="1">
    <citation type="submission" date="2016-03" db="EMBL/GenBank/DDBJ databases">
        <title>Cyphomyrmex costatus WGS genome.</title>
        <authorList>
            <person name="Nygaard S."/>
            <person name="Hu H."/>
            <person name="Boomsma J."/>
            <person name="Zhang G."/>
        </authorList>
    </citation>
    <scope>NUCLEOTIDE SEQUENCE [LARGE SCALE GENOMIC DNA]</scope>
    <source>
        <strain evidence="10">MS0001</strain>
        <tissue evidence="10">Whole body</tissue>
    </source>
</reference>
<dbReference type="PRINTS" id="PR01046">
    <property type="entry name" value="TRNASYNTHPRO"/>
</dbReference>
<dbReference type="GO" id="GO:0006433">
    <property type="term" value="P:prolyl-tRNA aminoacylation"/>
    <property type="evidence" value="ECO:0007669"/>
    <property type="project" value="InterPro"/>
</dbReference>
<dbReference type="Pfam" id="PF00587">
    <property type="entry name" value="tRNA-synt_2b"/>
    <property type="match status" value="1"/>
</dbReference>
<evidence type="ECO:0000313" key="11">
    <source>
        <dbReference type="Proteomes" id="UP000078542"/>
    </source>
</evidence>
<keyword evidence="6 10" id="KW-0030">Aminoacyl-tRNA synthetase</keyword>
<keyword evidence="2" id="KW-0436">Ligase</keyword>
<evidence type="ECO:0000259" key="9">
    <source>
        <dbReference type="PROSITE" id="PS50862"/>
    </source>
</evidence>
<comment type="catalytic activity">
    <reaction evidence="8">
        <text>tRNA(Pro) + L-proline + ATP = L-prolyl-tRNA(Pro) + AMP + diphosphate</text>
        <dbReference type="Rhea" id="RHEA:14305"/>
        <dbReference type="Rhea" id="RHEA-COMP:9700"/>
        <dbReference type="Rhea" id="RHEA-COMP:9702"/>
        <dbReference type="ChEBI" id="CHEBI:30616"/>
        <dbReference type="ChEBI" id="CHEBI:33019"/>
        <dbReference type="ChEBI" id="CHEBI:60039"/>
        <dbReference type="ChEBI" id="CHEBI:78442"/>
        <dbReference type="ChEBI" id="CHEBI:78532"/>
        <dbReference type="ChEBI" id="CHEBI:456215"/>
        <dbReference type="EC" id="6.1.1.15"/>
    </reaction>
</comment>
<dbReference type="InterPro" id="IPR050062">
    <property type="entry name" value="Pro-tRNA_synthetase"/>
</dbReference>
<dbReference type="PANTHER" id="PTHR42753:SF10">
    <property type="entry name" value="PROLINE--TRNA LIGASE, MITOCHONDRIAL-RELATED"/>
    <property type="match status" value="1"/>
</dbReference>
<evidence type="ECO:0000256" key="2">
    <source>
        <dbReference type="ARBA" id="ARBA00022598"/>
    </source>
</evidence>
<dbReference type="Gene3D" id="3.30.930.10">
    <property type="entry name" value="Bira Bifunctional Protein, Domain 2"/>
    <property type="match status" value="1"/>
</dbReference>
<dbReference type="AlphaFoldDB" id="A0A195C687"/>
<organism evidence="10 11">
    <name type="scientific">Cyphomyrmex costatus</name>
    <dbReference type="NCBI Taxonomy" id="456900"/>
    <lineage>
        <taxon>Eukaryota</taxon>
        <taxon>Metazoa</taxon>
        <taxon>Ecdysozoa</taxon>
        <taxon>Arthropoda</taxon>
        <taxon>Hexapoda</taxon>
        <taxon>Insecta</taxon>
        <taxon>Pterygota</taxon>
        <taxon>Neoptera</taxon>
        <taxon>Endopterygota</taxon>
        <taxon>Hymenoptera</taxon>
        <taxon>Apocrita</taxon>
        <taxon>Aculeata</taxon>
        <taxon>Formicoidea</taxon>
        <taxon>Formicidae</taxon>
        <taxon>Myrmicinae</taxon>
        <taxon>Cyphomyrmex</taxon>
    </lineage>
</organism>
<dbReference type="Proteomes" id="UP000078542">
    <property type="component" value="Unassembled WGS sequence"/>
</dbReference>
<evidence type="ECO:0000256" key="5">
    <source>
        <dbReference type="ARBA" id="ARBA00022917"/>
    </source>
</evidence>
<evidence type="ECO:0000256" key="8">
    <source>
        <dbReference type="ARBA" id="ARBA00047671"/>
    </source>
</evidence>
<evidence type="ECO:0000313" key="10">
    <source>
        <dbReference type="EMBL" id="KYM96362.1"/>
    </source>
</evidence>
<dbReference type="SUPFAM" id="SSF55681">
    <property type="entry name" value="Class II aaRS and biotin synthetases"/>
    <property type="match status" value="1"/>
</dbReference>
<protein>
    <recommendedName>
        <fullName evidence="1">proline--tRNA ligase</fullName>
        <ecNumber evidence="1">6.1.1.15</ecNumber>
    </recommendedName>
    <alternativeName>
        <fullName evidence="7">Prolyl-tRNA synthetase</fullName>
    </alternativeName>
</protein>
<dbReference type="GO" id="GO:0004827">
    <property type="term" value="F:proline-tRNA ligase activity"/>
    <property type="evidence" value="ECO:0007669"/>
    <property type="project" value="UniProtKB-EC"/>
</dbReference>
<dbReference type="InterPro" id="IPR004154">
    <property type="entry name" value="Anticodon-bd"/>
</dbReference>
<dbReference type="CDD" id="cd00779">
    <property type="entry name" value="ProRS_core_prok"/>
    <property type="match status" value="1"/>
</dbReference>
<dbReference type="Gene3D" id="3.40.50.800">
    <property type="entry name" value="Anticodon-binding domain"/>
    <property type="match status" value="1"/>
</dbReference>
<dbReference type="InterPro" id="IPR036621">
    <property type="entry name" value="Anticodon-bd_dom_sf"/>
</dbReference>